<gene>
    <name evidence="2" type="ORF">EV670_3138</name>
</gene>
<dbReference type="PANTHER" id="PTHR39203:SF1">
    <property type="entry name" value="CYTOPLASMIC PROTEIN"/>
    <property type="match status" value="1"/>
</dbReference>
<proteinExistence type="predicted"/>
<evidence type="ECO:0000313" key="3">
    <source>
        <dbReference type="Proteomes" id="UP000293671"/>
    </source>
</evidence>
<dbReference type="InterPro" id="IPR009326">
    <property type="entry name" value="DUF984"/>
</dbReference>
<dbReference type="SUPFAM" id="SSF88697">
    <property type="entry name" value="PUA domain-like"/>
    <property type="match status" value="1"/>
</dbReference>
<sequence>MNIPAHIAPFWKSFVQVQTKDPTPRFFEAFHFDDNEQSADELALLVLAGTKRATAGLVWSFEAAAVPLPKAGDLSVVTNWAKTPLCVIETKRVDVIAYDQVSAEFAASEGEGDGSLQYWQKAHSAYFGRECQRIGRVRDPKMPVVCERFEVVFRGQGERAV</sequence>
<evidence type="ECO:0000313" key="2">
    <source>
        <dbReference type="EMBL" id="RZT93588.1"/>
    </source>
</evidence>
<keyword evidence="3" id="KW-1185">Reference proteome</keyword>
<dbReference type="SMART" id="SM01022">
    <property type="entry name" value="ASCH"/>
    <property type="match status" value="1"/>
</dbReference>
<reference evidence="2 3" key="1">
    <citation type="submission" date="2019-02" db="EMBL/GenBank/DDBJ databases">
        <title>Genomic Encyclopedia of Type Strains, Phase IV (KMG-IV): sequencing the most valuable type-strain genomes for metagenomic binning, comparative biology and taxonomic classification.</title>
        <authorList>
            <person name="Goeker M."/>
        </authorList>
    </citation>
    <scope>NUCLEOTIDE SEQUENCE [LARGE SCALE GENOMIC DNA]</scope>
    <source>
        <strain evidence="2 3">DSM 19570</strain>
    </source>
</reference>
<name>A0A4Q7VEP3_9BURK</name>
<feature type="domain" description="ASCH" evidence="1">
    <location>
        <begin position="30"/>
        <end position="153"/>
    </location>
</feature>
<dbReference type="OrthoDB" id="9807542at2"/>
<dbReference type="PIRSF" id="PIRSF021320">
    <property type="entry name" value="DUF984"/>
    <property type="match status" value="1"/>
</dbReference>
<dbReference type="Pfam" id="PF04266">
    <property type="entry name" value="ASCH"/>
    <property type="match status" value="1"/>
</dbReference>
<dbReference type="AlphaFoldDB" id="A0A4Q7VEP3"/>
<organism evidence="2 3">
    <name type="scientific">Rivibacter subsaxonicus</name>
    <dbReference type="NCBI Taxonomy" id="457575"/>
    <lineage>
        <taxon>Bacteria</taxon>
        <taxon>Pseudomonadati</taxon>
        <taxon>Pseudomonadota</taxon>
        <taxon>Betaproteobacteria</taxon>
        <taxon>Burkholderiales</taxon>
        <taxon>Rivibacter</taxon>
    </lineage>
</organism>
<dbReference type="Proteomes" id="UP000293671">
    <property type="component" value="Unassembled WGS sequence"/>
</dbReference>
<dbReference type="EMBL" id="SHKP01000008">
    <property type="protein sequence ID" value="RZT93588.1"/>
    <property type="molecule type" value="Genomic_DNA"/>
</dbReference>
<dbReference type="RefSeq" id="WP_130433863.1">
    <property type="nucleotide sequence ID" value="NZ_SHKP01000008.1"/>
</dbReference>
<dbReference type="PANTHER" id="PTHR39203">
    <property type="entry name" value="CYTOPLASMIC PROTEIN-RELATED"/>
    <property type="match status" value="1"/>
</dbReference>
<comment type="caution">
    <text evidence="2">The sequence shown here is derived from an EMBL/GenBank/DDBJ whole genome shotgun (WGS) entry which is preliminary data.</text>
</comment>
<dbReference type="Gene3D" id="3.10.400.10">
    <property type="entry name" value="Sulfate adenylyltransferase"/>
    <property type="match status" value="1"/>
</dbReference>
<dbReference type="InterPro" id="IPR015947">
    <property type="entry name" value="PUA-like_sf"/>
</dbReference>
<accession>A0A4Q7VEP3</accession>
<dbReference type="InterPro" id="IPR007374">
    <property type="entry name" value="ASCH_domain"/>
</dbReference>
<dbReference type="CDD" id="cd06553">
    <property type="entry name" value="ASCH_Ef3133_like"/>
    <property type="match status" value="1"/>
</dbReference>
<evidence type="ECO:0000259" key="1">
    <source>
        <dbReference type="SMART" id="SM01022"/>
    </source>
</evidence>
<protein>
    <submittedName>
        <fullName evidence="2">Uncharacterized protein YhfF</fullName>
    </submittedName>
</protein>